<dbReference type="AlphaFoldDB" id="A0A0C3J506"/>
<dbReference type="SUPFAM" id="SSF140111">
    <property type="entry name" value="Endosomal sorting complex assembly domain"/>
    <property type="match status" value="1"/>
</dbReference>
<evidence type="ECO:0000256" key="4">
    <source>
        <dbReference type="ARBA" id="ARBA00022927"/>
    </source>
</evidence>
<dbReference type="GO" id="GO:0006886">
    <property type="term" value="P:intracellular protein transport"/>
    <property type="evidence" value="ECO:0007669"/>
    <property type="project" value="UniProtKB-ARBA"/>
</dbReference>
<organism evidence="5 7">
    <name type="scientific">Pisolithus tinctorius Marx 270</name>
    <dbReference type="NCBI Taxonomy" id="870435"/>
    <lineage>
        <taxon>Eukaryota</taxon>
        <taxon>Fungi</taxon>
        <taxon>Dikarya</taxon>
        <taxon>Basidiomycota</taxon>
        <taxon>Agaricomycotina</taxon>
        <taxon>Agaricomycetes</taxon>
        <taxon>Agaricomycetidae</taxon>
        <taxon>Boletales</taxon>
        <taxon>Sclerodermatineae</taxon>
        <taxon>Pisolithaceae</taxon>
        <taxon>Pisolithus</taxon>
    </lineage>
</organism>
<dbReference type="OrthoDB" id="2671at2759"/>
<dbReference type="InterPro" id="IPR038358">
    <property type="entry name" value="VPS28_N_sf"/>
</dbReference>
<dbReference type="Proteomes" id="UP000054217">
    <property type="component" value="Unassembled WGS sequence"/>
</dbReference>
<sequence length="55" mass="6388">TTTMLSFDEDVRLYITNTEWEKYSLLATLFGIVVAPDFLERAYVRDSITAAERVR</sequence>
<comment type="subcellular location">
    <subcellularLocation>
        <location evidence="1">Endosome</location>
    </subcellularLocation>
</comment>
<protein>
    <submittedName>
        <fullName evidence="5">Uncharacterized protein</fullName>
    </submittedName>
</protein>
<evidence type="ECO:0000256" key="3">
    <source>
        <dbReference type="ARBA" id="ARBA00022753"/>
    </source>
</evidence>
<keyword evidence="4" id="KW-0653">Protein transport</keyword>
<evidence type="ECO:0000256" key="1">
    <source>
        <dbReference type="ARBA" id="ARBA00004177"/>
    </source>
</evidence>
<dbReference type="GO" id="GO:0005768">
    <property type="term" value="C:endosome"/>
    <property type="evidence" value="ECO:0007669"/>
    <property type="project" value="UniProtKB-SubCell"/>
</dbReference>
<reference evidence="5" key="3">
    <citation type="submission" date="2015-02" db="EMBL/GenBank/DDBJ databases">
        <title>Evolutionary Origins and Diversification of the Mycorrhizal Mutualists.</title>
        <authorList>
            <consortium name="DOE Joint Genome Institute"/>
            <consortium name="Mycorrhizal Genomics Consortium"/>
            <person name="Kohler A."/>
            <person name="Kuo A."/>
            <person name="Nagy L.G."/>
            <person name="Floudas D."/>
            <person name="Copeland A."/>
            <person name="Barry K.W."/>
            <person name="Cichocki N."/>
            <person name="Veneault-Fourrey C."/>
            <person name="LaButti K."/>
            <person name="Lindquist E.A."/>
            <person name="Lipzen A."/>
            <person name="Lundell T."/>
            <person name="Morin E."/>
            <person name="Murat C."/>
            <person name="Riley R."/>
            <person name="Ohm R."/>
            <person name="Sun H."/>
            <person name="Tunlid A."/>
            <person name="Henrissat B."/>
            <person name="Grigoriev I.V."/>
            <person name="Hibbett D.S."/>
            <person name="Martin F."/>
        </authorList>
    </citation>
    <scope>NUCLEOTIDE SEQUENCE</scope>
    <source>
        <strain evidence="5">Marx 270</strain>
    </source>
</reference>
<evidence type="ECO:0000256" key="2">
    <source>
        <dbReference type="ARBA" id="ARBA00022448"/>
    </source>
</evidence>
<name>A0A0C3J506_PISTI</name>
<evidence type="ECO:0000313" key="6">
    <source>
        <dbReference type="EMBL" id="KIN96704.1"/>
    </source>
</evidence>
<dbReference type="EMBL" id="KN832042">
    <property type="protein sequence ID" value="KIN96704.1"/>
    <property type="molecule type" value="Genomic_DNA"/>
</dbReference>
<keyword evidence="3" id="KW-0967">Endosome</keyword>
<feature type="non-terminal residue" evidence="5">
    <location>
        <position position="55"/>
    </location>
</feature>
<dbReference type="GO" id="GO:0043162">
    <property type="term" value="P:ubiquitin-dependent protein catabolic process via the multivesicular body sorting pathway"/>
    <property type="evidence" value="ECO:0007669"/>
    <property type="project" value="UniProtKB-ARBA"/>
</dbReference>
<evidence type="ECO:0000313" key="7">
    <source>
        <dbReference type="Proteomes" id="UP000054217"/>
    </source>
</evidence>
<keyword evidence="7" id="KW-1185">Reference proteome</keyword>
<feature type="non-terminal residue" evidence="5">
    <location>
        <position position="1"/>
    </location>
</feature>
<dbReference type="HOGENOM" id="CLU_204120_0_0_1"/>
<evidence type="ECO:0000313" key="5">
    <source>
        <dbReference type="EMBL" id="KIN92771.1"/>
    </source>
</evidence>
<gene>
    <name evidence="6" type="ORF">M404DRAFT_65829</name>
    <name evidence="5" type="ORF">M404DRAFT_81836</name>
</gene>
<dbReference type="Gene3D" id="1.20.1440.200">
    <property type="match status" value="1"/>
</dbReference>
<dbReference type="GO" id="GO:0072666">
    <property type="term" value="P:establishment of protein localization to vacuole"/>
    <property type="evidence" value="ECO:0007669"/>
    <property type="project" value="UniProtKB-ARBA"/>
</dbReference>
<dbReference type="InterPro" id="IPR037202">
    <property type="entry name" value="ESCRT_assembly_dom"/>
</dbReference>
<reference evidence="5 7" key="1">
    <citation type="submission" date="2014-04" db="EMBL/GenBank/DDBJ databases">
        <authorList>
            <consortium name="DOE Joint Genome Institute"/>
            <person name="Kuo A."/>
            <person name="Kohler A."/>
            <person name="Costa M.D."/>
            <person name="Nagy L.G."/>
            <person name="Floudas D."/>
            <person name="Copeland A."/>
            <person name="Barry K.W."/>
            <person name="Cichocki N."/>
            <person name="Veneault-Fourrey C."/>
            <person name="LaButti K."/>
            <person name="Lindquist E.A."/>
            <person name="Lipzen A."/>
            <person name="Lundell T."/>
            <person name="Morin E."/>
            <person name="Murat C."/>
            <person name="Sun H."/>
            <person name="Tunlid A."/>
            <person name="Henrissat B."/>
            <person name="Grigoriev I.V."/>
            <person name="Hibbett D.S."/>
            <person name="Martin F."/>
            <person name="Nordberg H.P."/>
            <person name="Cantor M.N."/>
            <person name="Hua S.X."/>
        </authorList>
    </citation>
    <scope>NUCLEOTIDE SEQUENCE [LARGE SCALE GENOMIC DNA]</scope>
    <source>
        <strain evidence="5 7">Marx 270</strain>
    </source>
</reference>
<reference evidence="7" key="2">
    <citation type="submission" date="2015-01" db="EMBL/GenBank/DDBJ databases">
        <title>Evolutionary Origins and Diversification of the Mycorrhizal Mutualists.</title>
        <authorList>
            <consortium name="DOE Joint Genome Institute"/>
            <consortium name="Mycorrhizal Genomics Consortium"/>
            <person name="Kohler A."/>
            <person name="Kuo A."/>
            <person name="Nagy L.G."/>
            <person name="Floudas D."/>
            <person name="Copeland A."/>
            <person name="Barry K.W."/>
            <person name="Cichocki N."/>
            <person name="Veneault-Fourrey C."/>
            <person name="LaButti K."/>
            <person name="Lindquist E.A."/>
            <person name="Lipzen A."/>
            <person name="Lundell T."/>
            <person name="Morin E."/>
            <person name="Murat C."/>
            <person name="Riley R."/>
            <person name="Ohm R."/>
            <person name="Sun H."/>
            <person name="Tunlid A."/>
            <person name="Henrissat B."/>
            <person name="Grigoriev I.V."/>
            <person name="Hibbett D.S."/>
            <person name="Martin F."/>
        </authorList>
    </citation>
    <scope>NUCLEOTIDE SEQUENCE [LARGE SCALE GENOMIC DNA]</scope>
    <source>
        <strain evidence="7">Marx 270</strain>
    </source>
</reference>
<accession>A0A0C3J506</accession>
<dbReference type="STRING" id="870435.A0A0C3J506"/>
<proteinExistence type="predicted"/>
<keyword evidence="2" id="KW-0813">Transport</keyword>
<dbReference type="EMBL" id="KN832390">
    <property type="protein sequence ID" value="KIN92771.1"/>
    <property type="molecule type" value="Genomic_DNA"/>
</dbReference>